<evidence type="ECO:0000259" key="11">
    <source>
        <dbReference type="PROSITE" id="PS50928"/>
    </source>
</evidence>
<dbReference type="KEGG" id="cpo:COPRO5265_1152"/>
<keyword evidence="7 9" id="KW-1133">Transmembrane helix</keyword>
<evidence type="ECO:0000256" key="7">
    <source>
        <dbReference type="ARBA" id="ARBA00022989"/>
    </source>
</evidence>
<dbReference type="InterPro" id="IPR051124">
    <property type="entry name" value="Phosphate_Transport_Permease"/>
</dbReference>
<dbReference type="AlphaFoldDB" id="B5Y9L3"/>
<dbReference type="Gene3D" id="1.10.3720.10">
    <property type="entry name" value="MetI-like"/>
    <property type="match status" value="1"/>
</dbReference>
<dbReference type="PANTHER" id="PTHR30425">
    <property type="entry name" value="PHOSPHATE TRANSPORT SYSTEM PERMEASE PROTEIN PST"/>
    <property type="match status" value="1"/>
</dbReference>
<dbReference type="Pfam" id="PF00528">
    <property type="entry name" value="BPD_transp_1"/>
    <property type="match status" value="1"/>
</dbReference>
<comment type="caution">
    <text evidence="10">Lacks conserved residue(s) required for the propagation of feature annotation.</text>
</comment>
<evidence type="ECO:0000256" key="3">
    <source>
        <dbReference type="ARBA" id="ARBA00022448"/>
    </source>
</evidence>
<feature type="transmembrane region" description="Helical" evidence="9">
    <location>
        <begin position="69"/>
        <end position="97"/>
    </location>
</feature>
<keyword evidence="13" id="KW-1185">Reference proteome</keyword>
<proteinExistence type="inferred from homology"/>
<dbReference type="SUPFAM" id="SSF161098">
    <property type="entry name" value="MetI-like"/>
    <property type="match status" value="1"/>
</dbReference>
<evidence type="ECO:0000256" key="9">
    <source>
        <dbReference type="RuleBase" id="RU363032"/>
    </source>
</evidence>
<dbReference type="eggNOG" id="COG0573">
    <property type="taxonomic scope" value="Bacteria"/>
</dbReference>
<dbReference type="InterPro" id="IPR035906">
    <property type="entry name" value="MetI-like_sf"/>
</dbReference>
<evidence type="ECO:0000256" key="6">
    <source>
        <dbReference type="ARBA" id="ARBA00022692"/>
    </source>
</evidence>
<feature type="transmembrane region" description="Helical" evidence="9">
    <location>
        <begin position="263"/>
        <end position="284"/>
    </location>
</feature>
<reference evidence="12 13" key="2">
    <citation type="journal article" date="2014" name="Genome Announc.">
        <title>Complete Genome Sequence of Coprothermobacter proteolyticus DSM 5265.</title>
        <authorList>
            <person name="Alexiev A."/>
            <person name="Coil D.A."/>
            <person name="Badger J.H."/>
            <person name="Enticknap J."/>
            <person name="Ward N."/>
            <person name="Robb F.T."/>
            <person name="Eisen J.A."/>
        </authorList>
    </citation>
    <scope>NUCLEOTIDE SEQUENCE [LARGE SCALE GENOMIC DNA]</scope>
    <source>
        <strain evidence="13">ATCC 35245 / DSM 5265 / OCM 4 / BT</strain>
    </source>
</reference>
<dbReference type="EMBL" id="CP001145">
    <property type="protein sequence ID" value="ACI17423.1"/>
    <property type="molecule type" value="Genomic_DNA"/>
</dbReference>
<evidence type="ECO:0000313" key="13">
    <source>
        <dbReference type="Proteomes" id="UP000001732"/>
    </source>
</evidence>
<gene>
    <name evidence="12" type="primary">pstC</name>
    <name evidence="12" type="ordered locus">COPRO5265_1152</name>
</gene>
<feature type="transmembrane region" description="Helical" evidence="9">
    <location>
        <begin position="109"/>
        <end position="137"/>
    </location>
</feature>
<feature type="transmembrane region" description="Helical" evidence="9">
    <location>
        <begin position="149"/>
        <end position="172"/>
    </location>
</feature>
<keyword evidence="5 10" id="KW-0592">Phosphate transport</keyword>
<evidence type="ECO:0000313" key="12">
    <source>
        <dbReference type="EMBL" id="ACI17423.1"/>
    </source>
</evidence>
<dbReference type="STRING" id="309798.COPRO5265_1152"/>
<accession>B5Y9L3</accession>
<dbReference type="GO" id="GO:0006817">
    <property type="term" value="P:phosphate ion transport"/>
    <property type="evidence" value="ECO:0007669"/>
    <property type="project" value="UniProtKB-KW"/>
</dbReference>
<feature type="domain" description="ABC transmembrane type-1" evidence="11">
    <location>
        <begin position="73"/>
        <end position="284"/>
    </location>
</feature>
<dbReference type="HOGENOM" id="CLU_033621_1_0_9"/>
<evidence type="ECO:0000256" key="2">
    <source>
        <dbReference type="ARBA" id="ARBA00007069"/>
    </source>
</evidence>
<evidence type="ECO:0000256" key="8">
    <source>
        <dbReference type="ARBA" id="ARBA00023136"/>
    </source>
</evidence>
<keyword evidence="6 9" id="KW-0812">Transmembrane</keyword>
<feature type="transmembrane region" description="Helical" evidence="9">
    <location>
        <begin position="21"/>
        <end position="41"/>
    </location>
</feature>
<evidence type="ECO:0000256" key="5">
    <source>
        <dbReference type="ARBA" id="ARBA00022592"/>
    </source>
</evidence>
<dbReference type="OrthoDB" id="9785113at2"/>
<protein>
    <recommendedName>
        <fullName evidence="10">Phosphate transport system permease protein</fullName>
    </recommendedName>
</protein>
<organism evidence="12 13">
    <name type="scientific">Coprothermobacter proteolyticus (strain ATCC 35245 / DSM 5265 / OCM 4 / BT)</name>
    <dbReference type="NCBI Taxonomy" id="309798"/>
    <lineage>
        <taxon>Bacteria</taxon>
        <taxon>Pseudomonadati</taxon>
        <taxon>Coprothermobacterota</taxon>
        <taxon>Coprothermobacteria</taxon>
        <taxon>Coprothermobacterales</taxon>
        <taxon>Coprothermobacteraceae</taxon>
        <taxon>Coprothermobacter</taxon>
    </lineage>
</organism>
<keyword evidence="3 9" id="KW-0813">Transport</keyword>
<dbReference type="GO" id="GO:0005315">
    <property type="term" value="F:phosphate transmembrane transporter activity"/>
    <property type="evidence" value="ECO:0007669"/>
    <property type="project" value="InterPro"/>
</dbReference>
<dbReference type="GO" id="GO:0005886">
    <property type="term" value="C:plasma membrane"/>
    <property type="evidence" value="ECO:0007669"/>
    <property type="project" value="UniProtKB-SubCell"/>
</dbReference>
<dbReference type="PANTHER" id="PTHR30425:SF1">
    <property type="entry name" value="PHOSPHATE TRANSPORT SYSTEM PERMEASE PROTEIN PSTC"/>
    <property type="match status" value="1"/>
</dbReference>
<dbReference type="NCBIfam" id="TIGR02138">
    <property type="entry name" value="phosphate_pstC"/>
    <property type="match status" value="1"/>
</dbReference>
<dbReference type="InterPro" id="IPR011864">
    <property type="entry name" value="Phosphate_PstC"/>
</dbReference>
<sequence>MRHYSTNSRAEKVFRFASTAAAVLASFTVALIIFFMCMPALKALSQVPLSAFFSTTWNPRGYSGSSWGILPFIAGSLWTTVIALVISVPLSFLAAVFSSQFMSKALRSATDVFFSLLAGIPSVIMGFLALTAIAPLIAKVFHLSSGLTMLNGGITLAIMVLPTMVSVLSDAFQNIPEIYKEGALALGASKWQAAIGVLFQFVKPAFISSVLLSFGRAIGETMAVIMAVGNVAMVPKSPLQPGETMTGVLAIEMPETVAGSTHYNVLFLIGLILLLIALLVNYLSGLITSKVRVKIQ</sequence>
<dbReference type="InterPro" id="IPR000515">
    <property type="entry name" value="MetI-like"/>
</dbReference>
<comment type="similarity">
    <text evidence="2 10">Belongs to the binding-protein-dependent transport system permease family. CysTW subfamily.</text>
</comment>
<name>B5Y9L3_COPPD</name>
<reference evidence="13" key="1">
    <citation type="submission" date="2008-08" db="EMBL/GenBank/DDBJ databases">
        <title>The complete genome sequence of Coprothermobacter proteolyticus strain ATCC 5245 / DSM 5265 / BT.</title>
        <authorList>
            <person name="Dodson R.J."/>
            <person name="Durkin A.S."/>
            <person name="Wu M."/>
            <person name="Eisen J."/>
            <person name="Sutton G."/>
        </authorList>
    </citation>
    <scope>NUCLEOTIDE SEQUENCE [LARGE SCALE GENOMIC DNA]</scope>
    <source>
        <strain evidence="13">ATCC 35245 / DSM 5265 / OCM 4 / BT</strain>
    </source>
</reference>
<evidence type="ECO:0000256" key="10">
    <source>
        <dbReference type="RuleBase" id="RU363054"/>
    </source>
</evidence>
<keyword evidence="4 10" id="KW-1003">Cell membrane</keyword>
<dbReference type="CDD" id="cd06261">
    <property type="entry name" value="TM_PBP2"/>
    <property type="match status" value="1"/>
</dbReference>
<dbReference type="PROSITE" id="PS50928">
    <property type="entry name" value="ABC_TM1"/>
    <property type="match status" value="1"/>
</dbReference>
<keyword evidence="8 9" id="KW-0472">Membrane</keyword>
<dbReference type="Proteomes" id="UP000001732">
    <property type="component" value="Chromosome"/>
</dbReference>
<evidence type="ECO:0000256" key="1">
    <source>
        <dbReference type="ARBA" id="ARBA00004651"/>
    </source>
</evidence>
<comment type="function">
    <text evidence="10">Part of the binding-protein-dependent transport system for phosphate; probably responsible for the translocation of the substrate across the membrane.</text>
</comment>
<evidence type="ECO:0000256" key="4">
    <source>
        <dbReference type="ARBA" id="ARBA00022475"/>
    </source>
</evidence>
<comment type="subcellular location">
    <subcellularLocation>
        <location evidence="1 9">Cell membrane</location>
        <topology evidence="1 9">Multi-pass membrane protein</topology>
    </subcellularLocation>
</comment>